<keyword evidence="8" id="KW-1185">Reference proteome</keyword>
<reference evidence="7 8" key="1">
    <citation type="submission" date="2017-03" db="EMBL/GenBank/DDBJ databases">
        <title>Genome Survey of Euroglyphus maynei.</title>
        <authorList>
            <person name="Arlian L.G."/>
            <person name="Morgan M.S."/>
            <person name="Rider S.D."/>
        </authorList>
    </citation>
    <scope>NUCLEOTIDE SEQUENCE [LARGE SCALE GENOMIC DNA]</scope>
    <source>
        <strain evidence="7">Arlian Lab</strain>
        <tissue evidence="7">Whole body</tissue>
    </source>
</reference>
<sequence length="186" mass="21511">MDKLFLKYKTLKQDLSMQDDCLYPIDPQRPECRECLEKFILQNAQDLDTLWRFLISLTAKDCSIMIAMQHDDDHSENGFVQTSTSCSSIHVIDKIIGRPYLCRLSIIDLDYKPACKIQRMLHNDRRMILAFLSSIYKNNKCHSTSQNHACDRNETGVAACDNLLQMEEQLADYIGQEFDLTVIGNH</sequence>
<organism evidence="7 8">
    <name type="scientific">Euroglyphus maynei</name>
    <name type="common">Mayne's house dust mite</name>
    <dbReference type="NCBI Taxonomy" id="6958"/>
    <lineage>
        <taxon>Eukaryota</taxon>
        <taxon>Metazoa</taxon>
        <taxon>Ecdysozoa</taxon>
        <taxon>Arthropoda</taxon>
        <taxon>Chelicerata</taxon>
        <taxon>Arachnida</taxon>
        <taxon>Acari</taxon>
        <taxon>Acariformes</taxon>
        <taxon>Sarcoptiformes</taxon>
        <taxon>Astigmata</taxon>
        <taxon>Psoroptidia</taxon>
        <taxon>Analgoidea</taxon>
        <taxon>Pyroglyphidae</taxon>
        <taxon>Pyroglyphinae</taxon>
        <taxon>Euroglyphus</taxon>
    </lineage>
</organism>
<protein>
    <recommendedName>
        <fullName evidence="1 6">Inositol-pentakisphosphate 2-kinase</fullName>
        <ecNumber evidence="1 6">2.7.1.158</ecNumber>
    </recommendedName>
</protein>
<dbReference type="PANTHER" id="PTHR14456">
    <property type="entry name" value="INOSITOL POLYPHOSPHATE KINASE 1"/>
    <property type="match status" value="1"/>
</dbReference>
<dbReference type="InterPro" id="IPR009286">
    <property type="entry name" value="Ins_P5_2-kin"/>
</dbReference>
<dbReference type="EMBL" id="MUJZ01042347">
    <property type="protein sequence ID" value="OTF75361.1"/>
    <property type="molecule type" value="Genomic_DNA"/>
</dbReference>
<keyword evidence="2 6" id="KW-0808">Transferase</keyword>
<accession>A0A1Y3B3H7</accession>
<comment type="catalytic activity">
    <reaction evidence="6">
        <text>1D-myo-inositol 1,3,4,5,6-pentakisphosphate + ATP = 1D-myo-inositol hexakisphosphate + ADP + H(+)</text>
        <dbReference type="Rhea" id="RHEA:20313"/>
        <dbReference type="ChEBI" id="CHEBI:15378"/>
        <dbReference type="ChEBI" id="CHEBI:30616"/>
        <dbReference type="ChEBI" id="CHEBI:57733"/>
        <dbReference type="ChEBI" id="CHEBI:58130"/>
        <dbReference type="ChEBI" id="CHEBI:456216"/>
        <dbReference type="EC" id="2.7.1.158"/>
    </reaction>
</comment>
<evidence type="ECO:0000256" key="4">
    <source>
        <dbReference type="ARBA" id="ARBA00022777"/>
    </source>
</evidence>
<dbReference type="PANTHER" id="PTHR14456:SF2">
    <property type="entry name" value="INOSITOL-PENTAKISPHOSPHATE 2-KINASE"/>
    <property type="match status" value="1"/>
</dbReference>
<dbReference type="OrthoDB" id="272370at2759"/>
<evidence type="ECO:0000313" key="7">
    <source>
        <dbReference type="EMBL" id="OTF75361.1"/>
    </source>
</evidence>
<comment type="function">
    <text evidence="6">Phosphorylates Ins(1,3,4,5,6)P5 at position 2 to form Ins(1,2,3,4,5,6)P6 (InsP6 or phytate).</text>
</comment>
<keyword evidence="3 6" id="KW-0547">Nucleotide-binding</keyword>
<dbReference type="Proteomes" id="UP000194236">
    <property type="component" value="Unassembled WGS sequence"/>
</dbReference>
<evidence type="ECO:0000256" key="1">
    <source>
        <dbReference type="ARBA" id="ARBA00012023"/>
    </source>
</evidence>
<proteinExistence type="predicted"/>
<dbReference type="AlphaFoldDB" id="A0A1Y3B3H7"/>
<evidence type="ECO:0000256" key="6">
    <source>
        <dbReference type="RuleBase" id="RU364126"/>
    </source>
</evidence>
<keyword evidence="5 6" id="KW-0067">ATP-binding</keyword>
<keyword evidence="4 6" id="KW-0418">Kinase</keyword>
<evidence type="ECO:0000313" key="8">
    <source>
        <dbReference type="Proteomes" id="UP000194236"/>
    </source>
</evidence>
<dbReference type="EC" id="2.7.1.158" evidence="1 6"/>
<dbReference type="GO" id="GO:0005524">
    <property type="term" value="F:ATP binding"/>
    <property type="evidence" value="ECO:0007669"/>
    <property type="project" value="UniProtKB-KW"/>
</dbReference>
<dbReference type="GO" id="GO:0035299">
    <property type="term" value="F:inositol-1,3,4,5,6-pentakisphosphate 2-kinase activity"/>
    <property type="evidence" value="ECO:0007669"/>
    <property type="project" value="UniProtKB-EC"/>
</dbReference>
<evidence type="ECO:0000256" key="3">
    <source>
        <dbReference type="ARBA" id="ARBA00022741"/>
    </source>
</evidence>
<evidence type="ECO:0000256" key="5">
    <source>
        <dbReference type="ARBA" id="ARBA00022840"/>
    </source>
</evidence>
<dbReference type="Pfam" id="PF06090">
    <property type="entry name" value="Ins_P5_2-kin"/>
    <property type="match status" value="1"/>
</dbReference>
<gene>
    <name evidence="7" type="ORF">BLA29_009465</name>
</gene>
<dbReference type="GO" id="GO:0032958">
    <property type="term" value="P:inositol phosphate biosynthetic process"/>
    <property type="evidence" value="ECO:0007669"/>
    <property type="project" value="TreeGrafter"/>
</dbReference>
<name>A0A1Y3B3H7_EURMA</name>
<evidence type="ECO:0000256" key="2">
    <source>
        <dbReference type="ARBA" id="ARBA00022679"/>
    </source>
</evidence>
<comment type="caution">
    <text evidence="7">The sequence shown here is derived from an EMBL/GenBank/DDBJ whole genome shotgun (WGS) entry which is preliminary data.</text>
</comment>
<comment type="domain">
    <text evidence="6">The EXKPK motif is conserved in inositol-pentakisphosphate 2-kinases of both family 1 and 2.</text>
</comment>
<dbReference type="GO" id="GO:0005634">
    <property type="term" value="C:nucleus"/>
    <property type="evidence" value="ECO:0007669"/>
    <property type="project" value="TreeGrafter"/>
</dbReference>